<evidence type="ECO:0000313" key="2">
    <source>
        <dbReference type="Proteomes" id="UP000230607"/>
    </source>
</evidence>
<proteinExistence type="predicted"/>
<organism evidence="1 2">
    <name type="scientific">Candidatus Nitrosotalea okcheonensis</name>
    <dbReference type="NCBI Taxonomy" id="1903276"/>
    <lineage>
        <taxon>Archaea</taxon>
        <taxon>Nitrososphaerota</taxon>
        <taxon>Nitrososphaeria</taxon>
        <taxon>Nitrosotaleales</taxon>
        <taxon>Nitrosotaleaceae</taxon>
        <taxon>Nitrosotalea</taxon>
    </lineage>
</organism>
<accession>A0A2H1FBT6</accession>
<keyword evidence="2" id="KW-1185">Reference proteome</keyword>
<dbReference type="EMBL" id="LT841358">
    <property type="protein sequence ID" value="SMH70232.1"/>
    <property type="molecule type" value="Genomic_DNA"/>
</dbReference>
<protein>
    <submittedName>
        <fullName evidence="1">Uncharacterized protein</fullName>
    </submittedName>
</protein>
<gene>
    <name evidence="1" type="ORF">NCS_10039</name>
</gene>
<dbReference type="AlphaFoldDB" id="A0A2H1FBT6"/>
<name>A0A2H1FBT6_9ARCH</name>
<reference evidence="2" key="1">
    <citation type="submission" date="2017-03" db="EMBL/GenBank/DDBJ databases">
        <authorList>
            <person name="Herbold C."/>
        </authorList>
    </citation>
    <scope>NUCLEOTIDE SEQUENCE [LARGE SCALE GENOMIC DNA]</scope>
</reference>
<dbReference type="Proteomes" id="UP000230607">
    <property type="component" value="Chromosome 1"/>
</dbReference>
<sequence length="103" mass="12063">MDFHPSQLPIAHSFQIDEERKAPDLAEQMIRLGFSAQKGAFRIIMTKEQKSAKKIGFTIMNELNFGLRKAKQERDVRYWIYSYDTDHYAMVLISSKVMEELGF</sequence>
<dbReference type="RefSeq" id="WP_157926408.1">
    <property type="nucleotide sequence ID" value="NZ_LT841358.1"/>
</dbReference>
<dbReference type="OrthoDB" id="6947at2157"/>
<evidence type="ECO:0000313" key="1">
    <source>
        <dbReference type="EMBL" id="SMH70232.1"/>
    </source>
</evidence>